<protein>
    <submittedName>
        <fullName evidence="2">Uncharacterized protein</fullName>
    </submittedName>
</protein>
<dbReference type="EMBL" id="JAUHHV010000007">
    <property type="protein sequence ID" value="KAK1419307.1"/>
    <property type="molecule type" value="Genomic_DNA"/>
</dbReference>
<accession>A0AAD8KF38</accession>
<dbReference type="AlphaFoldDB" id="A0AAD8KF38"/>
<organism evidence="2 3">
    <name type="scientific">Tagetes erecta</name>
    <name type="common">African marigold</name>
    <dbReference type="NCBI Taxonomy" id="13708"/>
    <lineage>
        <taxon>Eukaryota</taxon>
        <taxon>Viridiplantae</taxon>
        <taxon>Streptophyta</taxon>
        <taxon>Embryophyta</taxon>
        <taxon>Tracheophyta</taxon>
        <taxon>Spermatophyta</taxon>
        <taxon>Magnoliopsida</taxon>
        <taxon>eudicotyledons</taxon>
        <taxon>Gunneridae</taxon>
        <taxon>Pentapetalae</taxon>
        <taxon>asterids</taxon>
        <taxon>campanulids</taxon>
        <taxon>Asterales</taxon>
        <taxon>Asteraceae</taxon>
        <taxon>Asteroideae</taxon>
        <taxon>Heliantheae alliance</taxon>
        <taxon>Tageteae</taxon>
        <taxon>Tagetes</taxon>
    </lineage>
</organism>
<proteinExistence type="predicted"/>
<dbReference type="Proteomes" id="UP001229421">
    <property type="component" value="Unassembled WGS sequence"/>
</dbReference>
<name>A0AAD8KF38_TARER</name>
<feature type="compositionally biased region" description="Acidic residues" evidence="1">
    <location>
        <begin position="63"/>
        <end position="73"/>
    </location>
</feature>
<evidence type="ECO:0000313" key="3">
    <source>
        <dbReference type="Proteomes" id="UP001229421"/>
    </source>
</evidence>
<feature type="region of interest" description="Disordered" evidence="1">
    <location>
        <begin position="49"/>
        <end position="88"/>
    </location>
</feature>
<keyword evidence="3" id="KW-1185">Reference proteome</keyword>
<evidence type="ECO:0000256" key="1">
    <source>
        <dbReference type="SAM" id="MobiDB-lite"/>
    </source>
</evidence>
<gene>
    <name evidence="2" type="ORF">QVD17_28472</name>
</gene>
<reference evidence="2" key="1">
    <citation type="journal article" date="2023" name="bioRxiv">
        <title>Improved chromosome-level genome assembly for marigold (Tagetes erecta).</title>
        <authorList>
            <person name="Jiang F."/>
            <person name="Yuan L."/>
            <person name="Wang S."/>
            <person name="Wang H."/>
            <person name="Xu D."/>
            <person name="Wang A."/>
            <person name="Fan W."/>
        </authorList>
    </citation>
    <scope>NUCLEOTIDE SEQUENCE</scope>
    <source>
        <strain evidence="2">WSJ</strain>
        <tissue evidence="2">Leaf</tissue>
    </source>
</reference>
<evidence type="ECO:0000313" key="2">
    <source>
        <dbReference type="EMBL" id="KAK1419307.1"/>
    </source>
</evidence>
<comment type="caution">
    <text evidence="2">The sequence shown here is derived from an EMBL/GenBank/DDBJ whole genome shotgun (WGS) entry which is preliminary data.</text>
</comment>
<sequence>MLFSHKTKHYVYCLSIYLLSWKQSIHPIFNRNVICSILTLMHYWNQKRSEDDEISPNPSPDIDTNDTQDDDEIGPNVPPSSNPSTRNIVDLNSLPLDPVDRPPIVLMTLINRFECSSFGSCLRYTMGFST</sequence>